<dbReference type="EMBL" id="VORZ01000003">
    <property type="protein sequence ID" value="TXD96624.1"/>
    <property type="molecule type" value="Genomic_DNA"/>
</dbReference>
<feature type="domain" description="DUF7843" evidence="3">
    <location>
        <begin position="91"/>
        <end position="186"/>
    </location>
</feature>
<evidence type="ECO:0000259" key="3">
    <source>
        <dbReference type="Pfam" id="PF25225"/>
    </source>
</evidence>
<keyword evidence="5" id="KW-1185">Reference proteome</keyword>
<name>A0A5C7A298_9GAMM</name>
<proteinExistence type="predicted"/>
<dbReference type="Pfam" id="PF13387">
    <property type="entry name" value="Lnb_N"/>
    <property type="match status" value="1"/>
</dbReference>
<sequence>MTTGELADTATPALTNNLTVKRSISSVNTDNTESNQNTRDTQTVVNAQNIKNTRNVQNAQGNANTANTQSAQATNAEQLLSTWREHVKTDNLSQHTTWRRLLYFIDDEKSIFSKGKTKSLVADSSFFLSATGQQDSGAELDAMLVALSEQLTRAGNGNKAISNKGSAQANNNSALCRFPARVQWLTDTLNIDDARLQLACPELDDWMATLAPEQLSVMFAQEYLDNPISAFGHTLLRIDSQASAADFNQIHHAYALNDTVDGDTADSFVVFAIKAMSGGYNNSIEIDPYPKKLADYLKDDERDTWTYQLDLTPTEVRQIMAHVWETKDLEIPYYFATDNCASEILRLIDVVRPEKHLLSQLPYVVIPSDVVNLLDKEKMLVSTRYTPSDSTVRQAQLNTARQAAKLGYQGLDKETENKIKSAASNPASSMSEDKQVLQAPMIAVSNNNPLDRHPLQRGQMGIGHRGDNSYIDVGLRAGFHDILDRPAGFKQFFNLEGVDATLRFYDTDDDKDNKQPSSVVLQNFTLIRGRSFNPVNTAQKGQTWGANIEATRINDGSQQEGTDHLVGSTTLEYGKSWAFGTPRTGPSGLVTGEMPPQLCYTLATGTVQAGRGINKGYRVGAGVNAGCLYQINNQLRAQAELQLPYWYHGSSDEPDVRGHYWQPITTLGLQYDIDKKQALRLNASYDWQDRVDANEDIKLAYMRYF</sequence>
<feature type="domain" description="Lnb N-terminal periplasmic" evidence="1">
    <location>
        <begin position="203"/>
        <end position="370"/>
    </location>
</feature>
<dbReference type="AlphaFoldDB" id="A0A5C7A298"/>
<evidence type="ECO:0000313" key="5">
    <source>
        <dbReference type="Proteomes" id="UP000321903"/>
    </source>
</evidence>
<accession>A0A5C7A298</accession>
<dbReference type="OrthoDB" id="9759948at2"/>
<dbReference type="InterPro" id="IPR057162">
    <property type="entry name" value="DUF7840"/>
</dbReference>
<evidence type="ECO:0000259" key="2">
    <source>
        <dbReference type="Pfam" id="PF25222"/>
    </source>
</evidence>
<gene>
    <name evidence="4" type="ORF">ES754_09925</name>
</gene>
<comment type="caution">
    <text evidence="4">The sequence shown here is derived from an EMBL/GenBank/DDBJ whole genome shotgun (WGS) entry which is preliminary data.</text>
</comment>
<dbReference type="InterPro" id="IPR025178">
    <property type="entry name" value="Lnb_N"/>
</dbReference>
<reference evidence="4 5" key="1">
    <citation type="submission" date="2019-08" db="EMBL/GenBank/DDBJ databases">
        <title>Genome sequence of Psychrobacter frigidicola ACAM304 (type strain).</title>
        <authorList>
            <person name="Bowman J.P."/>
        </authorList>
    </citation>
    <scope>NUCLEOTIDE SEQUENCE [LARGE SCALE GENOMIC DNA]</scope>
    <source>
        <strain evidence="4 5">ACAM 304</strain>
    </source>
</reference>
<dbReference type="InterPro" id="IPR057165">
    <property type="entry name" value="DUF7843"/>
</dbReference>
<dbReference type="Pfam" id="PF25225">
    <property type="entry name" value="DUF7843"/>
    <property type="match status" value="1"/>
</dbReference>
<evidence type="ECO:0000259" key="1">
    <source>
        <dbReference type="Pfam" id="PF13387"/>
    </source>
</evidence>
<dbReference type="Proteomes" id="UP000321903">
    <property type="component" value="Unassembled WGS sequence"/>
</dbReference>
<dbReference type="Pfam" id="PF25222">
    <property type="entry name" value="DUF7840"/>
    <property type="match status" value="1"/>
</dbReference>
<organism evidence="4 5">
    <name type="scientific">Psychrobacter frigidicola</name>
    <dbReference type="NCBI Taxonomy" id="45611"/>
    <lineage>
        <taxon>Bacteria</taxon>
        <taxon>Pseudomonadati</taxon>
        <taxon>Pseudomonadota</taxon>
        <taxon>Gammaproteobacteria</taxon>
        <taxon>Moraxellales</taxon>
        <taxon>Moraxellaceae</taxon>
        <taxon>Psychrobacter</taxon>
    </lineage>
</organism>
<protein>
    <submittedName>
        <fullName evidence="4">DUF4105 domain-containing protein</fullName>
    </submittedName>
</protein>
<feature type="domain" description="DUF7840" evidence="2">
    <location>
        <begin position="447"/>
        <end position="704"/>
    </location>
</feature>
<evidence type="ECO:0000313" key="4">
    <source>
        <dbReference type="EMBL" id="TXD96624.1"/>
    </source>
</evidence>